<accession>A0A376DF14</accession>
<dbReference type="EMBL" id="UFXZ01000001">
    <property type="protein sequence ID" value="STC87289.1"/>
    <property type="molecule type" value="Genomic_DNA"/>
</dbReference>
<evidence type="ECO:0000313" key="2">
    <source>
        <dbReference type="EMBL" id="STC87289.1"/>
    </source>
</evidence>
<organism evidence="2 4">
    <name type="scientific">Edwardsiella hoshinae</name>
    <dbReference type="NCBI Taxonomy" id="93378"/>
    <lineage>
        <taxon>Bacteria</taxon>
        <taxon>Pseudomonadati</taxon>
        <taxon>Pseudomonadota</taxon>
        <taxon>Gammaproteobacteria</taxon>
        <taxon>Enterobacterales</taxon>
        <taxon>Hafniaceae</taxon>
        <taxon>Edwardsiella</taxon>
    </lineage>
</organism>
<evidence type="ECO:0000313" key="4">
    <source>
        <dbReference type="Proteomes" id="UP000255248"/>
    </source>
</evidence>
<dbReference type="OrthoDB" id="9796641at2"/>
<proteinExistence type="predicted"/>
<dbReference type="EMBL" id="CP016043">
    <property type="protein sequence ID" value="AOV96678.1"/>
    <property type="molecule type" value="Genomic_DNA"/>
</dbReference>
<dbReference type="Proteomes" id="UP000175893">
    <property type="component" value="Chromosome"/>
</dbReference>
<protein>
    <submittedName>
        <fullName evidence="2">Uncharacterized protein conserved in bacteria</fullName>
    </submittedName>
</protein>
<dbReference type="AlphaFoldDB" id="A0A376DF14"/>
<reference evidence="2 4" key="2">
    <citation type="submission" date="2018-06" db="EMBL/GenBank/DDBJ databases">
        <authorList>
            <consortium name="Pathogen Informatics"/>
            <person name="Doyle S."/>
        </authorList>
    </citation>
    <scope>NUCLEOTIDE SEQUENCE [LARGE SCALE GENOMIC DNA]</scope>
    <source>
        <strain evidence="2 4">NCTC12121</strain>
    </source>
</reference>
<reference evidence="1 3" key="1">
    <citation type="submission" date="2016-06" db="EMBL/GenBank/DDBJ databases">
        <title>Complete genome sequence of Edwardsiella hoshinae ATCC 35051.</title>
        <authorList>
            <person name="Reichley S.R."/>
            <person name="Waldbieser G.C."/>
            <person name="Lawrence M.L."/>
            <person name="Griffin M.J."/>
        </authorList>
    </citation>
    <scope>NUCLEOTIDE SEQUENCE [LARGE SCALE GENOMIC DNA]</scope>
    <source>
        <strain evidence="1 3">ATCC 35051</strain>
    </source>
</reference>
<dbReference type="STRING" id="93378.A9798_06710"/>
<dbReference type="Proteomes" id="UP000255248">
    <property type="component" value="Unassembled WGS sequence"/>
</dbReference>
<dbReference type="Pfam" id="PF14384">
    <property type="entry name" value="BrnA_antitoxin"/>
    <property type="match status" value="1"/>
</dbReference>
<keyword evidence="3" id="KW-1185">Reference proteome</keyword>
<dbReference type="InterPro" id="IPR025528">
    <property type="entry name" value="BrnA_antitoxin"/>
</dbReference>
<gene>
    <name evidence="1" type="ORF">A9798_06710</name>
    <name evidence="2" type="ORF">NCTC12121_01434</name>
</gene>
<sequence>MSEKLKDLKSTWVDPDDAPELDEAFFASADLYDGKKRVRRGRPSSDKPTKQSATIRYSPEVIAAFRSTGRGWQTRMDAALKDWLKQHNPADVKI</sequence>
<evidence type="ECO:0000313" key="1">
    <source>
        <dbReference type="EMBL" id="AOV96678.1"/>
    </source>
</evidence>
<evidence type="ECO:0000313" key="3">
    <source>
        <dbReference type="Proteomes" id="UP000175893"/>
    </source>
</evidence>
<name>A0A376DF14_9GAMM</name>
<dbReference type="KEGG" id="eho:A9798_06710"/>
<dbReference type="RefSeq" id="WP_070244771.1">
    <property type="nucleotide sequence ID" value="NZ_CP065626.1"/>
</dbReference>